<gene>
    <name evidence="2" type="ORF">CTOB1V02_LOCUS6600</name>
</gene>
<reference evidence="2" key="1">
    <citation type="submission" date="2020-11" db="EMBL/GenBank/DDBJ databases">
        <authorList>
            <person name="Tran Van P."/>
        </authorList>
    </citation>
    <scope>NUCLEOTIDE SEQUENCE</scope>
</reference>
<feature type="region of interest" description="Disordered" evidence="1">
    <location>
        <begin position="234"/>
        <end position="256"/>
    </location>
</feature>
<name>A0A7R8ZQS1_9CRUS</name>
<feature type="region of interest" description="Disordered" evidence="1">
    <location>
        <begin position="1"/>
        <end position="85"/>
    </location>
</feature>
<evidence type="ECO:0000313" key="2">
    <source>
        <dbReference type="EMBL" id="CAD7228722.1"/>
    </source>
</evidence>
<dbReference type="AlphaFoldDB" id="A0A7R8ZQS1"/>
<organism evidence="2">
    <name type="scientific">Cyprideis torosa</name>
    <dbReference type="NCBI Taxonomy" id="163714"/>
    <lineage>
        <taxon>Eukaryota</taxon>
        <taxon>Metazoa</taxon>
        <taxon>Ecdysozoa</taxon>
        <taxon>Arthropoda</taxon>
        <taxon>Crustacea</taxon>
        <taxon>Oligostraca</taxon>
        <taxon>Ostracoda</taxon>
        <taxon>Podocopa</taxon>
        <taxon>Podocopida</taxon>
        <taxon>Cytherocopina</taxon>
        <taxon>Cytheroidea</taxon>
        <taxon>Cytherideidae</taxon>
        <taxon>Cyprideis</taxon>
    </lineage>
</organism>
<accession>A0A7R8ZQS1</accession>
<protein>
    <submittedName>
        <fullName evidence="2">Uncharacterized protein</fullName>
    </submittedName>
</protein>
<evidence type="ECO:0000256" key="1">
    <source>
        <dbReference type="SAM" id="MobiDB-lite"/>
    </source>
</evidence>
<sequence>MYNPKRVQTLDDVVDAPKQETAGLLDDNESEEDFFLKGPSKSPSGRGNRDHARECPTIAGTGREITGSRGQGHNGSNSATAMVEGPSHEIVPRGVRHRNPTSHHSPAYDLPKEIRNSIDIQLASLLQTPKSWMEDYCWLFPRNIQSITRSLDGAVDRARRTDETMKCSQSEDQLEDPTSVRMGRNGGVTRIAIRRGGIERFIQVTLFIMQTSTLVSIAFNAQNSGLVQRESPLVRGNSAEEHSIADAPESEITETS</sequence>
<proteinExistence type="predicted"/>
<dbReference type="EMBL" id="OB661670">
    <property type="protein sequence ID" value="CAD7228722.1"/>
    <property type="molecule type" value="Genomic_DNA"/>
</dbReference>